<evidence type="ECO:0000313" key="1">
    <source>
        <dbReference type="EMBL" id="EKX62810.1"/>
    </source>
</evidence>
<proteinExistence type="predicted"/>
<dbReference type="AlphaFoldDB" id="L1KQR7"/>
<name>L1KQR7_9ACTN</name>
<dbReference type="Proteomes" id="UP000010411">
    <property type="component" value="Unassembled WGS sequence"/>
</dbReference>
<reference evidence="1 2" key="1">
    <citation type="submission" date="2012-11" db="EMBL/GenBank/DDBJ databases">
        <authorList>
            <person name="Huguet-Tapia J.C."/>
            <person name="Durkin A.S."/>
            <person name="Pettis G.S."/>
            <person name="Badger J.H."/>
        </authorList>
    </citation>
    <scope>NUCLEOTIDE SEQUENCE [LARGE SCALE GENOMIC DNA]</scope>
    <source>
        <strain evidence="1 2">91-03</strain>
    </source>
</reference>
<protein>
    <submittedName>
        <fullName evidence="1">Uncharacterized protein</fullName>
    </submittedName>
</protein>
<organism evidence="1 2">
    <name type="scientific">Streptomyces ipomoeae 91-03</name>
    <dbReference type="NCBI Taxonomy" id="698759"/>
    <lineage>
        <taxon>Bacteria</taxon>
        <taxon>Bacillati</taxon>
        <taxon>Actinomycetota</taxon>
        <taxon>Actinomycetes</taxon>
        <taxon>Kitasatosporales</taxon>
        <taxon>Streptomycetaceae</taxon>
        <taxon>Streptomyces</taxon>
    </lineage>
</organism>
<keyword evidence="2" id="KW-1185">Reference proteome</keyword>
<accession>L1KQR7</accession>
<dbReference type="EMBL" id="AEJC01000487">
    <property type="protein sequence ID" value="EKX62810.1"/>
    <property type="molecule type" value="Genomic_DNA"/>
</dbReference>
<feature type="non-terminal residue" evidence="1">
    <location>
        <position position="17"/>
    </location>
</feature>
<evidence type="ECO:0000313" key="2">
    <source>
        <dbReference type="Proteomes" id="UP000010411"/>
    </source>
</evidence>
<comment type="caution">
    <text evidence="1">The sequence shown here is derived from an EMBL/GenBank/DDBJ whole genome shotgun (WGS) entry which is preliminary data.</text>
</comment>
<sequence length="17" mass="1889">MWAAMAAITGRDQRDPV</sequence>
<gene>
    <name evidence="1" type="ORF">STRIP9103_00062</name>
</gene>